<dbReference type="Pfam" id="PF13923">
    <property type="entry name" value="zf-C3HC4_2"/>
    <property type="match status" value="1"/>
</dbReference>
<dbReference type="InterPro" id="IPR013083">
    <property type="entry name" value="Znf_RING/FYVE/PHD"/>
</dbReference>
<dbReference type="PANTHER" id="PTHR23041:SF78">
    <property type="entry name" value="E3 UBIQUITIN-PROTEIN LIGASE RNF4"/>
    <property type="match status" value="1"/>
</dbReference>
<evidence type="ECO:0000256" key="1">
    <source>
        <dbReference type="ARBA" id="ARBA00022723"/>
    </source>
</evidence>
<dbReference type="Gene3D" id="3.30.40.10">
    <property type="entry name" value="Zinc/RING finger domain, C3HC4 (zinc finger)"/>
    <property type="match status" value="1"/>
</dbReference>
<dbReference type="PROSITE" id="PS50089">
    <property type="entry name" value="ZF_RING_2"/>
    <property type="match status" value="1"/>
</dbReference>
<dbReference type="PANTHER" id="PTHR23041">
    <property type="entry name" value="RING FINGER DOMAIN-CONTAINING"/>
    <property type="match status" value="1"/>
</dbReference>
<dbReference type="AlphaFoldDB" id="A0A1Q3EVA9"/>
<dbReference type="SMART" id="SM00184">
    <property type="entry name" value="RING"/>
    <property type="match status" value="1"/>
</dbReference>
<dbReference type="PROSITE" id="PS00518">
    <property type="entry name" value="ZF_RING_1"/>
    <property type="match status" value="1"/>
</dbReference>
<dbReference type="GO" id="GO:0045944">
    <property type="term" value="P:positive regulation of transcription by RNA polymerase II"/>
    <property type="evidence" value="ECO:0007669"/>
    <property type="project" value="TreeGrafter"/>
</dbReference>
<accession>A0A1Q3EVA9</accession>
<dbReference type="GO" id="GO:0008270">
    <property type="term" value="F:zinc ion binding"/>
    <property type="evidence" value="ECO:0007669"/>
    <property type="project" value="UniProtKB-KW"/>
</dbReference>
<dbReference type="InterPro" id="IPR001841">
    <property type="entry name" value="Znf_RING"/>
</dbReference>
<dbReference type="InterPro" id="IPR017907">
    <property type="entry name" value="Znf_RING_CS"/>
</dbReference>
<evidence type="ECO:0000256" key="2">
    <source>
        <dbReference type="ARBA" id="ARBA00022771"/>
    </source>
</evidence>
<protein>
    <submittedName>
        <fullName evidence="6">Putative e3 ubiquitin ligase</fullName>
    </submittedName>
</protein>
<reference evidence="6" key="1">
    <citation type="submission" date="2017-01" db="EMBL/GenBank/DDBJ databases">
        <title>A deep insight into the sialotranscriptome of adult male and female Cluex tarsalis mosquitoes.</title>
        <authorList>
            <person name="Ribeiro J.M."/>
            <person name="Moreira F."/>
            <person name="Bernard K.A."/>
            <person name="Calvo E."/>
        </authorList>
    </citation>
    <scope>NUCLEOTIDE SEQUENCE</scope>
    <source>
        <strain evidence="6">Kern County</strain>
        <tissue evidence="6">Salivary glands</tissue>
    </source>
</reference>
<keyword evidence="3" id="KW-0862">Zinc</keyword>
<evidence type="ECO:0000313" key="6">
    <source>
        <dbReference type="EMBL" id="JAV19245.1"/>
    </source>
</evidence>
<name>A0A1Q3EVA9_CULTA</name>
<feature type="domain" description="RING-type" evidence="5">
    <location>
        <begin position="112"/>
        <end position="152"/>
    </location>
</feature>
<dbReference type="GO" id="GO:0016874">
    <property type="term" value="F:ligase activity"/>
    <property type="evidence" value="ECO:0007669"/>
    <property type="project" value="UniProtKB-KW"/>
</dbReference>
<keyword evidence="1" id="KW-0479">Metal-binding</keyword>
<dbReference type="EMBL" id="GFDL01015800">
    <property type="protein sequence ID" value="JAV19245.1"/>
    <property type="molecule type" value="Transcribed_RNA"/>
</dbReference>
<evidence type="ECO:0000259" key="5">
    <source>
        <dbReference type="PROSITE" id="PS50089"/>
    </source>
</evidence>
<evidence type="ECO:0000256" key="4">
    <source>
        <dbReference type="PROSITE-ProRule" id="PRU00175"/>
    </source>
</evidence>
<dbReference type="InterPro" id="IPR047134">
    <property type="entry name" value="RNF4"/>
</dbReference>
<proteinExistence type="predicted"/>
<organism evidence="6">
    <name type="scientific">Culex tarsalis</name>
    <name type="common">Encephalitis mosquito</name>
    <dbReference type="NCBI Taxonomy" id="7177"/>
    <lineage>
        <taxon>Eukaryota</taxon>
        <taxon>Metazoa</taxon>
        <taxon>Ecdysozoa</taxon>
        <taxon>Arthropoda</taxon>
        <taxon>Hexapoda</taxon>
        <taxon>Insecta</taxon>
        <taxon>Pterygota</taxon>
        <taxon>Neoptera</taxon>
        <taxon>Endopterygota</taxon>
        <taxon>Diptera</taxon>
        <taxon>Nematocera</taxon>
        <taxon>Culicoidea</taxon>
        <taxon>Culicidae</taxon>
        <taxon>Culicinae</taxon>
        <taxon>Culicini</taxon>
        <taxon>Culex</taxon>
        <taxon>Culex</taxon>
    </lineage>
</organism>
<dbReference type="SUPFAM" id="SSF57850">
    <property type="entry name" value="RING/U-box"/>
    <property type="match status" value="1"/>
</dbReference>
<keyword evidence="6" id="KW-0436">Ligase</keyword>
<sequence>MFEYNHSASEKPKIHQITIRLSDCWSRVFPDHPPDLEESIPTIDLCSPVVNNAVGPQQPRRRRSVLKLLAAEAPVVESIALEDTIVEEEAPAKQFQDAVTSTDDSTPSEIVCPICLESIGKQPVSSTVCGHVYCSTCIEMEVRLKKRCPMCNVTLTPEQLQRIYLSFV</sequence>
<evidence type="ECO:0000256" key="3">
    <source>
        <dbReference type="ARBA" id="ARBA00022833"/>
    </source>
</evidence>
<keyword evidence="2 4" id="KW-0863">Zinc-finger</keyword>